<proteinExistence type="predicted"/>
<protein>
    <submittedName>
        <fullName evidence="2">AAA family ATPase</fullName>
    </submittedName>
</protein>
<dbReference type="InterPro" id="IPR051396">
    <property type="entry name" value="Bact_Antivir_Def_Nuclease"/>
</dbReference>
<dbReference type="AlphaFoldDB" id="A0A975IIE5"/>
<dbReference type="SUPFAM" id="SSF52540">
    <property type="entry name" value="P-loop containing nucleoside triphosphate hydrolases"/>
    <property type="match status" value="1"/>
</dbReference>
<dbReference type="RefSeq" id="WP_210220601.1">
    <property type="nucleotide sequence ID" value="NZ_CP072793.1"/>
</dbReference>
<dbReference type="Pfam" id="PF13175">
    <property type="entry name" value="AAA_15"/>
    <property type="match status" value="1"/>
</dbReference>
<evidence type="ECO:0000313" key="2">
    <source>
        <dbReference type="EMBL" id="QTR55131.1"/>
    </source>
</evidence>
<reference evidence="2" key="1">
    <citation type="submission" date="2021-04" db="EMBL/GenBank/DDBJ databases">
        <title>Genomics, taxonomy and metabolism of representatives of sulfur bacteria of the genus Thiothrix: Thiothrix fructosivorans QT, Thiothrix unzii A1T and three new species, Thiothrix subterranea sp. nov., Thiothrix litoralis sp. nov. and 'Candidatus Thiothrix anitrata' sp. nov.</title>
        <authorList>
            <person name="Ravin N.V."/>
            <person name="Smolyakov D."/>
            <person name="Rudenko T.S."/>
            <person name="Mardanov A.V."/>
            <person name="Beletsky A.V."/>
            <person name="Markov N.D."/>
            <person name="Fomenkov A.I."/>
            <person name="Roberts R.J."/>
            <person name="Karnachuk O.V."/>
            <person name="Novikov A."/>
            <person name="Grabovich M.Y."/>
        </authorList>
    </citation>
    <scope>NUCLEOTIDE SEQUENCE</scope>
    <source>
        <strain evidence="2">A1</strain>
    </source>
</reference>
<organism evidence="2 3">
    <name type="scientific">Thiothrix unzii</name>
    <dbReference type="NCBI Taxonomy" id="111769"/>
    <lineage>
        <taxon>Bacteria</taxon>
        <taxon>Pseudomonadati</taxon>
        <taxon>Pseudomonadota</taxon>
        <taxon>Gammaproteobacteria</taxon>
        <taxon>Thiotrichales</taxon>
        <taxon>Thiotrichaceae</taxon>
        <taxon>Thiothrix</taxon>
    </lineage>
</organism>
<name>A0A975IIE5_9GAMM</name>
<dbReference type="InterPro" id="IPR027417">
    <property type="entry name" value="P-loop_NTPase"/>
</dbReference>
<dbReference type="KEGG" id="tun:J9260_08655"/>
<dbReference type="InterPro" id="IPR041685">
    <property type="entry name" value="AAA_GajA/Old/RecF-like"/>
</dbReference>
<accession>A0A975IIE5</accession>
<sequence>MLDSLHIKNFRCFEDLTIPSLGRVNLIVGKNNSGKSTLLEAVYTYAKKGNIQTLLDILSDRDETAYFSNNSERRDTFQDLQNIFTGRKFSQIDEENKNVIYIGNKDQSLKVEVAYLRYIEETKHNTKGLLNFSPAEKKFINHSEEILIHSPIFEALAIFPDELEDILLYEATNFESQASLKRNSKEYSCSFVATQLFQVNDLAELWDDILLNSMDIEARNFLSIIDSRFSNLFFIKKPGFGHQRIAVVKYSNEKKAIPLKSFGEGMSRLLQIFLHSFKARGGYLMIDEFENGLHYSIQEEVWEKLFKLAKELDIQVFVTTHSQDTIKAFSKIALQSEEEGRLISLGRNEREIDKGKITAITYNEDDIKLIAETGMEVR</sequence>
<dbReference type="Proteomes" id="UP000672009">
    <property type="component" value="Chromosome"/>
</dbReference>
<dbReference type="EMBL" id="CP072793">
    <property type="protein sequence ID" value="QTR55131.1"/>
    <property type="molecule type" value="Genomic_DNA"/>
</dbReference>
<dbReference type="PANTHER" id="PTHR43581:SF4">
    <property type="entry name" value="ATP_GTP PHOSPHATASE"/>
    <property type="match status" value="1"/>
</dbReference>
<dbReference type="PANTHER" id="PTHR43581">
    <property type="entry name" value="ATP/GTP PHOSPHATASE"/>
    <property type="match status" value="1"/>
</dbReference>
<keyword evidence="3" id="KW-1185">Reference proteome</keyword>
<feature type="domain" description="Endonuclease GajA/Old nuclease/RecF-like AAA" evidence="1">
    <location>
        <begin position="1"/>
        <end position="324"/>
    </location>
</feature>
<evidence type="ECO:0000259" key="1">
    <source>
        <dbReference type="Pfam" id="PF13175"/>
    </source>
</evidence>
<dbReference type="Gene3D" id="3.40.50.300">
    <property type="entry name" value="P-loop containing nucleotide triphosphate hydrolases"/>
    <property type="match status" value="1"/>
</dbReference>
<evidence type="ECO:0000313" key="3">
    <source>
        <dbReference type="Proteomes" id="UP000672009"/>
    </source>
</evidence>
<gene>
    <name evidence="2" type="ORF">J9260_08655</name>
</gene>